<evidence type="ECO:0000259" key="3">
    <source>
        <dbReference type="Pfam" id="PF13439"/>
    </source>
</evidence>
<proteinExistence type="predicted"/>
<dbReference type="InterPro" id="IPR028098">
    <property type="entry name" value="Glyco_trans_4-like_N"/>
</dbReference>
<dbReference type="Gene3D" id="3.40.50.2000">
    <property type="entry name" value="Glycogen Phosphorylase B"/>
    <property type="match status" value="2"/>
</dbReference>
<dbReference type="Pfam" id="PF13439">
    <property type="entry name" value="Glyco_transf_4"/>
    <property type="match status" value="1"/>
</dbReference>
<name>A0A6J6AXA2_9ZZZZ</name>
<keyword evidence="1" id="KW-0328">Glycosyltransferase</keyword>
<evidence type="ECO:0000256" key="2">
    <source>
        <dbReference type="ARBA" id="ARBA00022679"/>
    </source>
</evidence>
<dbReference type="GO" id="GO:0016757">
    <property type="term" value="F:glycosyltransferase activity"/>
    <property type="evidence" value="ECO:0007669"/>
    <property type="project" value="UniProtKB-KW"/>
</dbReference>
<dbReference type="Pfam" id="PF13692">
    <property type="entry name" value="Glyco_trans_1_4"/>
    <property type="match status" value="1"/>
</dbReference>
<dbReference type="SUPFAM" id="SSF53756">
    <property type="entry name" value="UDP-Glycosyltransferase/glycogen phosphorylase"/>
    <property type="match status" value="1"/>
</dbReference>
<dbReference type="AlphaFoldDB" id="A0A6J6AXA2"/>
<gene>
    <name evidence="4" type="ORF">UFOPK1358_00301</name>
</gene>
<keyword evidence="2" id="KW-0808">Transferase</keyword>
<organism evidence="4">
    <name type="scientific">freshwater metagenome</name>
    <dbReference type="NCBI Taxonomy" id="449393"/>
    <lineage>
        <taxon>unclassified sequences</taxon>
        <taxon>metagenomes</taxon>
        <taxon>ecological metagenomes</taxon>
    </lineage>
</organism>
<dbReference type="CDD" id="cd03801">
    <property type="entry name" value="GT4_PimA-like"/>
    <property type="match status" value="1"/>
</dbReference>
<dbReference type="PANTHER" id="PTHR12526:SF510">
    <property type="entry name" value="D-INOSITOL 3-PHOSPHATE GLYCOSYLTRANSFERASE"/>
    <property type="match status" value="1"/>
</dbReference>
<evidence type="ECO:0000313" key="4">
    <source>
        <dbReference type="EMBL" id="CAB4530693.1"/>
    </source>
</evidence>
<dbReference type="PANTHER" id="PTHR12526">
    <property type="entry name" value="GLYCOSYLTRANSFERASE"/>
    <property type="match status" value="1"/>
</dbReference>
<accession>A0A6J6AXA2</accession>
<evidence type="ECO:0000256" key="1">
    <source>
        <dbReference type="ARBA" id="ARBA00022676"/>
    </source>
</evidence>
<dbReference type="EMBL" id="CAEZSF010000015">
    <property type="protein sequence ID" value="CAB4530693.1"/>
    <property type="molecule type" value="Genomic_DNA"/>
</dbReference>
<reference evidence="4" key="1">
    <citation type="submission" date="2020-05" db="EMBL/GenBank/DDBJ databases">
        <authorList>
            <person name="Chiriac C."/>
            <person name="Salcher M."/>
            <person name="Ghai R."/>
            <person name="Kavagutti S V."/>
        </authorList>
    </citation>
    <scope>NUCLEOTIDE SEQUENCE</scope>
</reference>
<feature type="domain" description="Glycosyltransferase subfamily 4-like N-terminal" evidence="3">
    <location>
        <begin position="49"/>
        <end position="202"/>
    </location>
</feature>
<sequence length="404" mass="42503">MPHLPIDSLVKRAGAGPTVTFVGHDASRTGAPVMLYSFLRWLQTEEIEGVQLVLLAGGPMLADYQAVVPTQVLSSRVLTGSEVIASVTSSLGHPLHMPQTLVGVGLRSVAASPIVVANTLASLGTAKLLADRASTTTMTARLVCHVHELDGVAQRILPASLANRSSLLDSVDRFIAASEAVAAMLVDRLCVDASKVTVIEEFIERPNPTPAAMAAARKRMSGGTNRPVILNVGAMSHRKGPERFVDLMSTLADHPSLPLGVWLGGERNSSVWAETEHDLANSNLADTVLLLPTQEDSASYIAAADLVVSTAIEDPFPLSVLEAAAAAKAVVAFESGGVIDMLSAVDHPELIVPIGDTLGMSAAVASLLENSQRRELIGSQLADWVGATHLVQHMAPVLWQTVTQ</sequence>
<protein>
    <submittedName>
        <fullName evidence="4">Unannotated protein</fullName>
    </submittedName>
</protein>